<evidence type="ECO:0000256" key="5">
    <source>
        <dbReference type="ARBA" id="ARBA00018429"/>
    </source>
</evidence>
<evidence type="ECO:0000259" key="12">
    <source>
        <dbReference type="SMART" id="SM00986"/>
    </source>
</evidence>
<comment type="function">
    <text evidence="2 9 11">Excises uracil residues from the DNA which can arise as a result of misincorporation of dUMP residues by DNA polymerase or due to deamination of cytosine.</text>
</comment>
<gene>
    <name evidence="9" type="primary">ung</name>
    <name evidence="13" type="ORF">GCL60_06090</name>
</gene>
<keyword evidence="13" id="KW-0326">Glycosidase</keyword>
<comment type="caution">
    <text evidence="13">The sequence shown here is derived from an EMBL/GenBank/DDBJ whole genome shotgun (WGS) entry which is preliminary data.</text>
</comment>
<feature type="active site" description="Proton acceptor" evidence="9 10">
    <location>
        <position position="71"/>
    </location>
</feature>
<dbReference type="NCBIfam" id="NF003589">
    <property type="entry name" value="PRK05254.1-2"/>
    <property type="match status" value="1"/>
</dbReference>
<dbReference type="OrthoDB" id="5291632at2"/>
<organism evidence="13 14">
    <name type="scientific">Silvanigrella paludirubra</name>
    <dbReference type="NCBI Taxonomy" id="2499159"/>
    <lineage>
        <taxon>Bacteria</taxon>
        <taxon>Pseudomonadati</taxon>
        <taxon>Bdellovibrionota</taxon>
        <taxon>Oligoflexia</taxon>
        <taxon>Silvanigrellales</taxon>
        <taxon>Silvanigrellaceae</taxon>
        <taxon>Silvanigrella</taxon>
    </lineage>
</organism>
<comment type="catalytic activity">
    <reaction evidence="1 9 11">
        <text>Hydrolyzes single-stranded DNA or mismatched double-stranded DNA and polynucleotides, releasing free uracil.</text>
        <dbReference type="EC" id="3.2.2.27"/>
    </reaction>
</comment>
<evidence type="ECO:0000256" key="9">
    <source>
        <dbReference type="HAMAP-Rule" id="MF_00148"/>
    </source>
</evidence>
<evidence type="ECO:0000256" key="6">
    <source>
        <dbReference type="ARBA" id="ARBA00022763"/>
    </source>
</evidence>
<keyword evidence="8 9" id="KW-0234">DNA repair</keyword>
<dbReference type="Proteomes" id="UP000437748">
    <property type="component" value="Unassembled WGS sequence"/>
</dbReference>
<evidence type="ECO:0000256" key="1">
    <source>
        <dbReference type="ARBA" id="ARBA00001400"/>
    </source>
</evidence>
<dbReference type="CDD" id="cd10027">
    <property type="entry name" value="UDG-F1-like"/>
    <property type="match status" value="1"/>
</dbReference>
<evidence type="ECO:0000256" key="7">
    <source>
        <dbReference type="ARBA" id="ARBA00022801"/>
    </source>
</evidence>
<sequence length="227" mass="25981">MNQNKDLTFLAEGWRSFLFDEFSKPYMEKIRLHLKNELQAGHTFFPPKDKIFRALKLVDYDETRVVIIGQDPYHGKGQANGLSFAVENGTAIPPSLNNIFKEIHANTGKRPTKTCLESWANQGVLLLNTVLTVRENMAFSHREKGWEIFTDKIISLLNEKESPIIFLLWGAAAQSKAKMITNPNHKILKSVHPSPLSAHRGFFGCKHFSTVNEILKSYRQNEIDWNL</sequence>
<keyword evidence="14" id="KW-1185">Reference proteome</keyword>
<keyword evidence="9" id="KW-0963">Cytoplasm</keyword>
<dbReference type="GO" id="GO:0097510">
    <property type="term" value="P:base-excision repair, AP site formation via deaminated base removal"/>
    <property type="evidence" value="ECO:0007669"/>
    <property type="project" value="TreeGrafter"/>
</dbReference>
<dbReference type="Gene3D" id="3.40.470.10">
    <property type="entry name" value="Uracil-DNA glycosylase-like domain"/>
    <property type="match status" value="1"/>
</dbReference>
<dbReference type="NCBIfam" id="NF003592">
    <property type="entry name" value="PRK05254.1-5"/>
    <property type="match status" value="1"/>
</dbReference>
<accession>A0A6N6VZR9</accession>
<dbReference type="InterPro" id="IPR002043">
    <property type="entry name" value="UDG_fam1"/>
</dbReference>
<evidence type="ECO:0000256" key="11">
    <source>
        <dbReference type="RuleBase" id="RU003780"/>
    </source>
</evidence>
<dbReference type="SUPFAM" id="SSF52141">
    <property type="entry name" value="Uracil-DNA glycosylase-like"/>
    <property type="match status" value="1"/>
</dbReference>
<reference evidence="13 14" key="1">
    <citation type="submission" date="2019-10" db="EMBL/GenBank/DDBJ databases">
        <title>New species of Slilvanegrellaceae.</title>
        <authorList>
            <person name="Pitt A."/>
            <person name="Hahn M.W."/>
        </authorList>
    </citation>
    <scope>NUCLEOTIDE SEQUENCE [LARGE SCALE GENOMIC DNA]</scope>
    <source>
        <strain evidence="13 14">SP-Ram-0.45-NSY-1</strain>
    </source>
</reference>
<keyword evidence="7 9" id="KW-0378">Hydrolase</keyword>
<name>A0A6N6VZR9_9BACT</name>
<dbReference type="FunFam" id="3.40.470.10:FF:000001">
    <property type="entry name" value="Uracil-DNA glycosylase"/>
    <property type="match status" value="1"/>
</dbReference>
<evidence type="ECO:0000256" key="4">
    <source>
        <dbReference type="ARBA" id="ARBA00012030"/>
    </source>
</evidence>
<dbReference type="Pfam" id="PF03167">
    <property type="entry name" value="UDG"/>
    <property type="match status" value="1"/>
</dbReference>
<proteinExistence type="inferred from homology"/>
<dbReference type="PANTHER" id="PTHR11264">
    <property type="entry name" value="URACIL-DNA GLYCOSYLASE"/>
    <property type="match status" value="1"/>
</dbReference>
<dbReference type="NCBIfam" id="NF003591">
    <property type="entry name" value="PRK05254.1-4"/>
    <property type="match status" value="1"/>
</dbReference>
<comment type="similarity">
    <text evidence="3 9 11">Belongs to the uracil-DNA glycosylase (UDG) superfamily. UNG family.</text>
</comment>
<dbReference type="EMBL" id="WFLM01000002">
    <property type="protein sequence ID" value="KAB8040058.1"/>
    <property type="molecule type" value="Genomic_DNA"/>
</dbReference>
<dbReference type="InterPro" id="IPR005122">
    <property type="entry name" value="Uracil-DNA_glycosylase-like"/>
</dbReference>
<dbReference type="NCBIfam" id="NF003588">
    <property type="entry name" value="PRK05254.1-1"/>
    <property type="match status" value="1"/>
</dbReference>
<feature type="domain" description="Uracil-DNA glycosylase-like" evidence="12">
    <location>
        <begin position="56"/>
        <end position="215"/>
    </location>
</feature>
<dbReference type="SMART" id="SM00987">
    <property type="entry name" value="UreE_C"/>
    <property type="match status" value="1"/>
</dbReference>
<evidence type="ECO:0000256" key="2">
    <source>
        <dbReference type="ARBA" id="ARBA00002631"/>
    </source>
</evidence>
<dbReference type="SMART" id="SM00986">
    <property type="entry name" value="UDG"/>
    <property type="match status" value="1"/>
</dbReference>
<evidence type="ECO:0000313" key="13">
    <source>
        <dbReference type="EMBL" id="KAB8040058.1"/>
    </source>
</evidence>
<dbReference type="HAMAP" id="MF_00148">
    <property type="entry name" value="UDG"/>
    <property type="match status" value="1"/>
</dbReference>
<dbReference type="PROSITE" id="PS00130">
    <property type="entry name" value="U_DNA_GLYCOSYLASE"/>
    <property type="match status" value="1"/>
</dbReference>
<evidence type="ECO:0000256" key="3">
    <source>
        <dbReference type="ARBA" id="ARBA00008184"/>
    </source>
</evidence>
<keyword evidence="6 9" id="KW-0227">DNA damage</keyword>
<comment type="subcellular location">
    <subcellularLocation>
        <location evidence="9">Cytoplasm</location>
    </subcellularLocation>
</comment>
<protein>
    <recommendedName>
        <fullName evidence="5 9">Uracil-DNA glycosylase</fullName>
        <shortName evidence="9">UDG</shortName>
        <ecNumber evidence="4 9">3.2.2.27</ecNumber>
    </recommendedName>
</protein>
<dbReference type="GO" id="GO:0004844">
    <property type="term" value="F:uracil DNA N-glycosylase activity"/>
    <property type="evidence" value="ECO:0007669"/>
    <property type="project" value="UniProtKB-UniRule"/>
</dbReference>
<evidence type="ECO:0000256" key="10">
    <source>
        <dbReference type="PROSITE-ProRule" id="PRU10072"/>
    </source>
</evidence>
<dbReference type="PANTHER" id="PTHR11264:SF0">
    <property type="entry name" value="URACIL-DNA GLYCOSYLASE"/>
    <property type="match status" value="1"/>
</dbReference>
<dbReference type="EC" id="3.2.2.27" evidence="4 9"/>
<dbReference type="InterPro" id="IPR018085">
    <property type="entry name" value="Ura-DNA_Glyclase_AS"/>
</dbReference>
<dbReference type="AlphaFoldDB" id="A0A6N6VZR9"/>
<dbReference type="InterPro" id="IPR036895">
    <property type="entry name" value="Uracil-DNA_glycosylase-like_sf"/>
</dbReference>
<dbReference type="NCBIfam" id="TIGR00628">
    <property type="entry name" value="ung"/>
    <property type="match status" value="1"/>
</dbReference>
<evidence type="ECO:0000313" key="14">
    <source>
        <dbReference type="Proteomes" id="UP000437748"/>
    </source>
</evidence>
<dbReference type="GO" id="GO:0005737">
    <property type="term" value="C:cytoplasm"/>
    <property type="evidence" value="ECO:0007669"/>
    <property type="project" value="UniProtKB-SubCell"/>
</dbReference>
<evidence type="ECO:0000256" key="8">
    <source>
        <dbReference type="ARBA" id="ARBA00023204"/>
    </source>
</evidence>